<sequence>MSKTESTRNMTPAQARKAFSEAARSMPPEEAKRIVSGAVRAARRARAEQARRKQANARFVEAWNRGAGLER</sequence>
<accession>A0AAW3ZNL8</accession>
<organism evidence="2 3">
    <name type="scientific">Pseudomarimonas arenosa</name>
    <dbReference type="NCBI Taxonomy" id="2774145"/>
    <lineage>
        <taxon>Bacteria</taxon>
        <taxon>Pseudomonadati</taxon>
        <taxon>Pseudomonadota</taxon>
        <taxon>Gammaproteobacteria</taxon>
        <taxon>Lysobacterales</taxon>
        <taxon>Lysobacteraceae</taxon>
        <taxon>Pseudomarimonas</taxon>
    </lineage>
</organism>
<dbReference type="RefSeq" id="WP_192029651.1">
    <property type="nucleotide sequence ID" value="NZ_JACYTR010000019.1"/>
</dbReference>
<feature type="compositionally biased region" description="Polar residues" evidence="1">
    <location>
        <begin position="1"/>
        <end position="12"/>
    </location>
</feature>
<protein>
    <submittedName>
        <fullName evidence="2">Uncharacterized protein</fullName>
    </submittedName>
</protein>
<proteinExistence type="predicted"/>
<evidence type="ECO:0000256" key="1">
    <source>
        <dbReference type="SAM" id="MobiDB-lite"/>
    </source>
</evidence>
<gene>
    <name evidence="2" type="ORF">IFO71_10820</name>
</gene>
<feature type="region of interest" description="Disordered" evidence="1">
    <location>
        <begin position="1"/>
        <end position="34"/>
    </location>
</feature>
<evidence type="ECO:0000313" key="3">
    <source>
        <dbReference type="Proteomes" id="UP000613768"/>
    </source>
</evidence>
<dbReference type="Proteomes" id="UP000613768">
    <property type="component" value="Unassembled WGS sequence"/>
</dbReference>
<evidence type="ECO:0000313" key="2">
    <source>
        <dbReference type="EMBL" id="MBD8526229.1"/>
    </source>
</evidence>
<dbReference type="EMBL" id="JACYTR010000019">
    <property type="protein sequence ID" value="MBD8526229.1"/>
    <property type="molecule type" value="Genomic_DNA"/>
</dbReference>
<comment type="caution">
    <text evidence="2">The sequence shown here is derived from an EMBL/GenBank/DDBJ whole genome shotgun (WGS) entry which is preliminary data.</text>
</comment>
<dbReference type="AlphaFoldDB" id="A0AAW3ZNL8"/>
<name>A0AAW3ZNL8_9GAMM</name>
<keyword evidence="3" id="KW-1185">Reference proteome</keyword>
<reference evidence="2 3" key="1">
    <citation type="submission" date="2020-09" db="EMBL/GenBank/DDBJ databases">
        <title>Pseudoxanthomonas sp. CAU 1598 isolated from sand of Yaerae Beach.</title>
        <authorList>
            <person name="Kim W."/>
        </authorList>
    </citation>
    <scope>NUCLEOTIDE SEQUENCE [LARGE SCALE GENOMIC DNA]</scope>
    <source>
        <strain evidence="2 3">CAU 1598</strain>
    </source>
</reference>